<sequence length="45" mass="5345">MFVSTIVTHVVLLWLKLPTTIFYESTYMRVRNILCQEVLLPSLFE</sequence>
<dbReference type="AlphaFoldDB" id="A0A7I8JID2"/>
<accession>A0A7I8JID2</accession>
<keyword evidence="2" id="KW-1185">Reference proteome</keyword>
<name>A0A7I8JID2_SPIIN</name>
<evidence type="ECO:0000313" key="1">
    <source>
        <dbReference type="EMBL" id="CAA2630438.1"/>
    </source>
</evidence>
<proteinExistence type="predicted"/>
<protein>
    <submittedName>
        <fullName evidence="1">Uncharacterized protein</fullName>
    </submittedName>
</protein>
<gene>
    <name evidence="1" type="ORF">SI7747_13016084</name>
</gene>
<organism evidence="1">
    <name type="scientific">Spirodela intermedia</name>
    <name type="common">Intermediate duckweed</name>
    <dbReference type="NCBI Taxonomy" id="51605"/>
    <lineage>
        <taxon>Eukaryota</taxon>
        <taxon>Viridiplantae</taxon>
        <taxon>Streptophyta</taxon>
        <taxon>Embryophyta</taxon>
        <taxon>Tracheophyta</taxon>
        <taxon>Spermatophyta</taxon>
        <taxon>Magnoliopsida</taxon>
        <taxon>Liliopsida</taxon>
        <taxon>Araceae</taxon>
        <taxon>Lemnoideae</taxon>
        <taxon>Spirodela</taxon>
    </lineage>
</organism>
<dbReference type="Proteomes" id="UP001189122">
    <property type="component" value="Unassembled WGS sequence"/>
</dbReference>
<dbReference type="EMBL" id="CACRZD030000013">
    <property type="protein sequence ID" value="CAA6669681.1"/>
    <property type="molecule type" value="Genomic_DNA"/>
</dbReference>
<dbReference type="EMBL" id="LR743600">
    <property type="protein sequence ID" value="CAA2630438.1"/>
    <property type="molecule type" value="Genomic_DNA"/>
</dbReference>
<evidence type="ECO:0000313" key="2">
    <source>
        <dbReference type="Proteomes" id="UP001189122"/>
    </source>
</evidence>
<reference evidence="1 2" key="1">
    <citation type="submission" date="2019-12" db="EMBL/GenBank/DDBJ databases">
        <authorList>
            <person name="Scholz U."/>
            <person name="Mascher M."/>
            <person name="Fiebig A."/>
        </authorList>
    </citation>
    <scope>NUCLEOTIDE SEQUENCE</scope>
</reference>